<evidence type="ECO:0000256" key="1">
    <source>
        <dbReference type="SAM" id="Phobius"/>
    </source>
</evidence>
<name>A0A0F9SIH5_9ZZZZ</name>
<proteinExistence type="predicted"/>
<keyword evidence="1" id="KW-0472">Membrane</keyword>
<evidence type="ECO:0000313" key="2">
    <source>
        <dbReference type="EMBL" id="KKN36741.1"/>
    </source>
</evidence>
<reference evidence="2" key="1">
    <citation type="journal article" date="2015" name="Nature">
        <title>Complex archaea that bridge the gap between prokaryotes and eukaryotes.</title>
        <authorList>
            <person name="Spang A."/>
            <person name="Saw J.H."/>
            <person name="Jorgensen S.L."/>
            <person name="Zaremba-Niedzwiedzka K."/>
            <person name="Martijn J."/>
            <person name="Lind A.E."/>
            <person name="van Eijk R."/>
            <person name="Schleper C."/>
            <person name="Guy L."/>
            <person name="Ettema T.J."/>
        </authorList>
    </citation>
    <scope>NUCLEOTIDE SEQUENCE</scope>
</reference>
<sequence length="38" mass="4396">MIELWIEGINFLIGLACLFGTTYFVIWLIAVLNKMFSD</sequence>
<gene>
    <name evidence="2" type="ORF">LCGC14_0770470</name>
</gene>
<accession>A0A0F9SIH5</accession>
<organism evidence="2">
    <name type="scientific">marine sediment metagenome</name>
    <dbReference type="NCBI Taxonomy" id="412755"/>
    <lineage>
        <taxon>unclassified sequences</taxon>
        <taxon>metagenomes</taxon>
        <taxon>ecological metagenomes</taxon>
    </lineage>
</organism>
<comment type="caution">
    <text evidence="2">The sequence shown here is derived from an EMBL/GenBank/DDBJ whole genome shotgun (WGS) entry which is preliminary data.</text>
</comment>
<protein>
    <submittedName>
        <fullName evidence="2">Uncharacterized protein</fullName>
    </submittedName>
</protein>
<keyword evidence="1" id="KW-0812">Transmembrane</keyword>
<dbReference type="EMBL" id="LAZR01001945">
    <property type="protein sequence ID" value="KKN36741.1"/>
    <property type="molecule type" value="Genomic_DNA"/>
</dbReference>
<keyword evidence="1" id="KW-1133">Transmembrane helix</keyword>
<feature type="transmembrane region" description="Helical" evidence="1">
    <location>
        <begin position="12"/>
        <end position="32"/>
    </location>
</feature>
<dbReference type="AlphaFoldDB" id="A0A0F9SIH5"/>